<dbReference type="InterPro" id="IPR010505">
    <property type="entry name" value="MoaA_twitch"/>
</dbReference>
<dbReference type="InterPro" id="IPR050105">
    <property type="entry name" value="MoCo_biosynth_MoaA/MoaC"/>
</dbReference>
<dbReference type="SFLD" id="SFLDS00029">
    <property type="entry name" value="Radical_SAM"/>
    <property type="match status" value="1"/>
</dbReference>
<dbReference type="SFLD" id="SFLDG01386">
    <property type="entry name" value="main_SPASM_domain-containing"/>
    <property type="match status" value="1"/>
</dbReference>
<dbReference type="InterPro" id="IPR007197">
    <property type="entry name" value="rSAM"/>
</dbReference>
<dbReference type="GO" id="GO:0006777">
    <property type="term" value="P:Mo-molybdopterin cofactor biosynthetic process"/>
    <property type="evidence" value="ECO:0007669"/>
    <property type="project" value="UniProtKB-KW"/>
</dbReference>
<feature type="domain" description="Radical SAM core" evidence="12">
    <location>
        <begin position="4"/>
        <end position="225"/>
    </location>
</feature>
<comment type="cofactor">
    <cofactor evidence="1">
        <name>[4Fe-4S] cluster</name>
        <dbReference type="ChEBI" id="CHEBI:49883"/>
    </cofactor>
</comment>
<name>A0A0S7BYF5_9BACT</name>
<dbReference type="GO" id="GO:0061798">
    <property type="term" value="F:GTP 3',8'-cyclase activity"/>
    <property type="evidence" value="ECO:0007669"/>
    <property type="project" value="UniProtKB-EC"/>
</dbReference>
<dbReference type="AlphaFoldDB" id="A0A0S7BYF5"/>
<dbReference type="InterPro" id="IPR006638">
    <property type="entry name" value="Elp3/MiaA/NifB-like_rSAM"/>
</dbReference>
<dbReference type="UniPathway" id="UPA00344"/>
<dbReference type="CDD" id="cd01335">
    <property type="entry name" value="Radical_SAM"/>
    <property type="match status" value="1"/>
</dbReference>
<proteinExistence type="predicted"/>
<dbReference type="EC" id="4.1.99.22" evidence="2"/>
<protein>
    <recommendedName>
        <fullName evidence="2">GTP 3',8-cyclase</fullName>
        <ecNumber evidence="2">4.1.99.22</ecNumber>
    </recommendedName>
</protein>
<dbReference type="PROSITE" id="PS51918">
    <property type="entry name" value="RADICAL_SAM"/>
    <property type="match status" value="1"/>
</dbReference>
<dbReference type="GO" id="GO:0046872">
    <property type="term" value="F:metal ion binding"/>
    <property type="evidence" value="ECO:0007669"/>
    <property type="project" value="UniProtKB-KW"/>
</dbReference>
<dbReference type="STRING" id="1678841.TBC1_111699"/>
<dbReference type="SMART" id="SM00729">
    <property type="entry name" value="Elp3"/>
    <property type="match status" value="1"/>
</dbReference>
<dbReference type="SUPFAM" id="SSF102114">
    <property type="entry name" value="Radical SAM enzymes"/>
    <property type="match status" value="1"/>
</dbReference>
<dbReference type="Pfam" id="PF04055">
    <property type="entry name" value="Radical_SAM"/>
    <property type="match status" value="1"/>
</dbReference>
<evidence type="ECO:0000256" key="8">
    <source>
        <dbReference type="ARBA" id="ARBA00023014"/>
    </source>
</evidence>
<dbReference type="PROSITE" id="PS01305">
    <property type="entry name" value="MOAA_NIFB_PQQE"/>
    <property type="match status" value="1"/>
</dbReference>
<dbReference type="Gene3D" id="3.20.20.70">
    <property type="entry name" value="Aldolase class I"/>
    <property type="match status" value="1"/>
</dbReference>
<dbReference type="Pfam" id="PF06463">
    <property type="entry name" value="Mob_synth_C"/>
    <property type="match status" value="1"/>
</dbReference>
<sequence>MFDNYNRQINYLRISVTDRCNLRCVYCMPEEGVKLLQHNEIVTFEEITNVAFTAVRLGIDKIRITGGEPLVRKGIVSLVEMLADIPGIRDLSMTTNGALLKQFAQPLKSAGLMRVNVSLDTLDPARYRSLTRGGDLHQVLEGIRAAQRVGLTPVKINCVVKNSSTEKDAQMVEEFGKLNGLETRFIHQMNLSDGHFSIVEGGTGGDCSHCNRIRLTASGKLLPCLFSGIEYDIRKMGAEQAIRAAIANKPACGSINLKGEFYNIGG</sequence>
<keyword evidence="4" id="KW-0949">S-adenosyl-L-methionine</keyword>
<dbReference type="GO" id="GO:0061799">
    <property type="term" value="F:cyclic pyranopterin monophosphate synthase activity"/>
    <property type="evidence" value="ECO:0007669"/>
    <property type="project" value="TreeGrafter"/>
</dbReference>
<organism evidence="13">
    <name type="scientific">Lentimicrobium saccharophilum</name>
    <dbReference type="NCBI Taxonomy" id="1678841"/>
    <lineage>
        <taxon>Bacteria</taxon>
        <taxon>Pseudomonadati</taxon>
        <taxon>Bacteroidota</taxon>
        <taxon>Bacteroidia</taxon>
        <taxon>Bacteroidales</taxon>
        <taxon>Lentimicrobiaceae</taxon>
        <taxon>Lentimicrobium</taxon>
    </lineage>
</organism>
<evidence type="ECO:0000256" key="9">
    <source>
        <dbReference type="ARBA" id="ARBA00023134"/>
    </source>
</evidence>
<evidence type="ECO:0000256" key="4">
    <source>
        <dbReference type="ARBA" id="ARBA00022691"/>
    </source>
</evidence>
<dbReference type="PANTHER" id="PTHR22960">
    <property type="entry name" value="MOLYBDOPTERIN COFACTOR SYNTHESIS PROTEIN A"/>
    <property type="match status" value="1"/>
</dbReference>
<evidence type="ECO:0000256" key="11">
    <source>
        <dbReference type="ARBA" id="ARBA00048697"/>
    </source>
</evidence>
<dbReference type="PATRIC" id="fig|1678841.3.peg.1891"/>
<dbReference type="GO" id="GO:0005525">
    <property type="term" value="F:GTP binding"/>
    <property type="evidence" value="ECO:0007669"/>
    <property type="project" value="UniProtKB-KW"/>
</dbReference>
<keyword evidence="9" id="KW-0342">GTP-binding</keyword>
<keyword evidence="6" id="KW-0547">Nucleotide-binding</keyword>
<keyword evidence="5" id="KW-0479">Metal-binding</keyword>
<evidence type="ECO:0000313" key="13">
    <source>
        <dbReference type="EMBL" id="GAP43543.1"/>
    </source>
</evidence>
<evidence type="ECO:0000256" key="6">
    <source>
        <dbReference type="ARBA" id="ARBA00022741"/>
    </source>
</evidence>
<dbReference type="OrthoDB" id="9763993at2"/>
<dbReference type="Proteomes" id="UP000053091">
    <property type="component" value="Unassembled WGS sequence"/>
</dbReference>
<evidence type="ECO:0000259" key="12">
    <source>
        <dbReference type="PROSITE" id="PS51918"/>
    </source>
</evidence>
<dbReference type="InterPro" id="IPR058240">
    <property type="entry name" value="rSAM_sf"/>
</dbReference>
<keyword evidence="3" id="KW-0004">4Fe-4S</keyword>
<dbReference type="InterPro" id="IPR000385">
    <property type="entry name" value="MoaA_NifB_PqqE_Fe-S-bd_CS"/>
</dbReference>
<dbReference type="RefSeq" id="WP_062040816.1">
    <property type="nucleotide sequence ID" value="NZ_DF968182.1"/>
</dbReference>
<evidence type="ECO:0000256" key="2">
    <source>
        <dbReference type="ARBA" id="ARBA00012167"/>
    </source>
</evidence>
<dbReference type="InterPro" id="IPR013785">
    <property type="entry name" value="Aldolase_TIM"/>
</dbReference>
<keyword evidence="8" id="KW-0411">Iron-sulfur</keyword>
<dbReference type="GO" id="GO:0051539">
    <property type="term" value="F:4 iron, 4 sulfur cluster binding"/>
    <property type="evidence" value="ECO:0007669"/>
    <property type="project" value="UniProtKB-KW"/>
</dbReference>
<dbReference type="SFLD" id="SFLDG01067">
    <property type="entry name" value="SPASM/twitch_domain_containing"/>
    <property type="match status" value="1"/>
</dbReference>
<evidence type="ECO:0000256" key="1">
    <source>
        <dbReference type="ARBA" id="ARBA00001966"/>
    </source>
</evidence>
<accession>A0A0S7BYF5</accession>
<evidence type="ECO:0000256" key="3">
    <source>
        <dbReference type="ARBA" id="ARBA00022485"/>
    </source>
</evidence>
<evidence type="ECO:0000313" key="14">
    <source>
        <dbReference type="Proteomes" id="UP000053091"/>
    </source>
</evidence>
<evidence type="ECO:0000256" key="7">
    <source>
        <dbReference type="ARBA" id="ARBA00023004"/>
    </source>
</evidence>
<keyword evidence="14" id="KW-1185">Reference proteome</keyword>
<evidence type="ECO:0000256" key="10">
    <source>
        <dbReference type="ARBA" id="ARBA00023150"/>
    </source>
</evidence>
<keyword evidence="7" id="KW-0408">Iron</keyword>
<reference evidence="13" key="1">
    <citation type="journal article" date="2015" name="Genome Announc.">
        <title>Draft Genome Sequence of Bacteroidales Strain TBC1, a Novel Isolate from a Methanogenic Wastewater Treatment System.</title>
        <authorList>
            <person name="Tourlousse D.M."/>
            <person name="Matsuura N."/>
            <person name="Sun L."/>
            <person name="Toyonaga M."/>
            <person name="Kuroda K."/>
            <person name="Ohashi A."/>
            <person name="Cruz R."/>
            <person name="Yamaguchi T."/>
            <person name="Sekiguchi Y."/>
        </authorList>
    </citation>
    <scope>NUCLEOTIDE SEQUENCE [LARGE SCALE GENOMIC DNA]</scope>
    <source>
        <strain evidence="13">TBC1</strain>
    </source>
</reference>
<dbReference type="PANTHER" id="PTHR22960:SF0">
    <property type="entry name" value="MOLYBDENUM COFACTOR BIOSYNTHESIS PROTEIN 1"/>
    <property type="match status" value="1"/>
</dbReference>
<keyword evidence="10" id="KW-0501">Molybdenum cofactor biosynthesis</keyword>
<evidence type="ECO:0000256" key="5">
    <source>
        <dbReference type="ARBA" id="ARBA00022723"/>
    </source>
</evidence>
<gene>
    <name evidence="13" type="ORF">TBC1_111699</name>
</gene>
<comment type="catalytic activity">
    <reaction evidence="11">
        <text>GTP + AH2 + S-adenosyl-L-methionine = (8S)-3',8-cyclo-7,8-dihydroguanosine 5'-triphosphate + 5'-deoxyadenosine + L-methionine + A + H(+)</text>
        <dbReference type="Rhea" id="RHEA:49576"/>
        <dbReference type="ChEBI" id="CHEBI:13193"/>
        <dbReference type="ChEBI" id="CHEBI:15378"/>
        <dbReference type="ChEBI" id="CHEBI:17319"/>
        <dbReference type="ChEBI" id="CHEBI:17499"/>
        <dbReference type="ChEBI" id="CHEBI:37565"/>
        <dbReference type="ChEBI" id="CHEBI:57844"/>
        <dbReference type="ChEBI" id="CHEBI:59789"/>
        <dbReference type="ChEBI" id="CHEBI:131766"/>
        <dbReference type="EC" id="4.1.99.22"/>
    </reaction>
</comment>
<dbReference type="EMBL" id="DF968182">
    <property type="protein sequence ID" value="GAP43543.1"/>
    <property type="molecule type" value="Genomic_DNA"/>
</dbReference>